<comment type="function">
    <text evidence="1">Produces ATP from ADP in the presence of a proton gradient across the membrane. The gamma chain is believed to be important in regulating ATPase activity and the flow of protons through the CF(0) complex.</text>
</comment>
<dbReference type="Gene3D" id="3.40.1380.10">
    <property type="match status" value="1"/>
</dbReference>
<sequence length="301" mass="33864">METLEALSARLATTEDIKSIVRTMKSLSSASIRQYEHAVEAMSDYERAIELGLRAVLRDRRRQGGWLPTRGERPPGRRHALIVIGSDRGLCGRFNDRIARHARLAIDAVASNGEQARPLLCVVGLRAAARLEAAGHPADRLFMLPGSIAGLAGSVQKVAIEVDRWSSDEGANRVDIVFNRRNEHALAEPVRRAVLPVPRDYLDGLSRQDWPSRGLPLFRMDAARLFNWLIGQFLFVRLYQSLAESLASEHASRLAAMQNAERNIDDRREVLQAQYRKKRQETITRELLDVVAGFESVRARR</sequence>
<organism evidence="10 11">
    <name type="scientific">Roseitalea porphyridii</name>
    <dbReference type="NCBI Taxonomy" id="1852022"/>
    <lineage>
        <taxon>Bacteria</taxon>
        <taxon>Pseudomonadati</taxon>
        <taxon>Pseudomonadota</taxon>
        <taxon>Alphaproteobacteria</taxon>
        <taxon>Hyphomicrobiales</taxon>
        <taxon>Ahrensiaceae</taxon>
        <taxon>Roseitalea</taxon>
    </lineage>
</organism>
<dbReference type="InterPro" id="IPR035968">
    <property type="entry name" value="ATP_synth_F1_ATPase_gsu"/>
</dbReference>
<keyword evidence="7" id="KW-0472">Membrane</keyword>
<evidence type="ECO:0000256" key="5">
    <source>
        <dbReference type="ARBA" id="ARBA00022781"/>
    </source>
</evidence>
<dbReference type="SUPFAM" id="SSF52943">
    <property type="entry name" value="ATP synthase (F1-ATPase), gamma subunit"/>
    <property type="match status" value="1"/>
</dbReference>
<proteinExistence type="inferred from homology"/>
<dbReference type="Pfam" id="PF00231">
    <property type="entry name" value="ATP-synt"/>
    <property type="match status" value="1"/>
</dbReference>
<dbReference type="PANTHER" id="PTHR11693">
    <property type="entry name" value="ATP SYNTHASE GAMMA CHAIN"/>
    <property type="match status" value="1"/>
</dbReference>
<keyword evidence="8" id="KW-0139">CF(1)</keyword>
<protein>
    <submittedName>
        <fullName evidence="10">F0F1 ATP synthase subunit gamma</fullName>
    </submittedName>
</protein>
<keyword evidence="9" id="KW-0066">ATP synthesis</keyword>
<reference evidence="10 11" key="1">
    <citation type="journal article" date="2017" name="Int. J. Syst. Evol. Microbiol.">
        <title>Roseitalea porphyridii gen. nov., sp. nov., isolated from a red alga, and reclassification of Hoeflea suaedae Chung et al. 2013 as Pseudohoeflea suaedae gen. nov., comb. nov.</title>
        <authorList>
            <person name="Hyeon J.W."/>
            <person name="Jeong S.E."/>
            <person name="Baek K."/>
            <person name="Jeon C.O."/>
        </authorList>
    </citation>
    <scope>NUCLEOTIDE SEQUENCE [LARGE SCALE GENOMIC DNA]</scope>
    <source>
        <strain evidence="10 11">MA7-20</strain>
    </source>
</reference>
<evidence type="ECO:0000256" key="8">
    <source>
        <dbReference type="ARBA" id="ARBA00023196"/>
    </source>
</evidence>
<dbReference type="KEGG" id="rpod:E0E05_16415"/>
<keyword evidence="6" id="KW-0406">Ion transport</keyword>
<dbReference type="GO" id="GO:0045259">
    <property type="term" value="C:proton-transporting ATP synthase complex"/>
    <property type="evidence" value="ECO:0007669"/>
    <property type="project" value="UniProtKB-KW"/>
</dbReference>
<dbReference type="GO" id="GO:0046933">
    <property type="term" value="F:proton-transporting ATP synthase activity, rotational mechanism"/>
    <property type="evidence" value="ECO:0007669"/>
    <property type="project" value="InterPro"/>
</dbReference>
<comment type="similarity">
    <text evidence="3">Belongs to the ATPase gamma chain family.</text>
</comment>
<evidence type="ECO:0000256" key="2">
    <source>
        <dbReference type="ARBA" id="ARBA00004170"/>
    </source>
</evidence>
<keyword evidence="11" id="KW-1185">Reference proteome</keyword>
<accession>A0A4P6V3M4</accession>
<dbReference type="PRINTS" id="PR00126">
    <property type="entry name" value="ATPASEGAMMA"/>
</dbReference>
<dbReference type="RefSeq" id="WP_131617674.1">
    <property type="nucleotide sequence ID" value="NZ_CP036532.1"/>
</dbReference>
<dbReference type="EMBL" id="CP036532">
    <property type="protein sequence ID" value="QBK32031.1"/>
    <property type="molecule type" value="Genomic_DNA"/>
</dbReference>
<dbReference type="GeneID" id="90768889"/>
<evidence type="ECO:0000256" key="9">
    <source>
        <dbReference type="ARBA" id="ARBA00023310"/>
    </source>
</evidence>
<dbReference type="InterPro" id="IPR000131">
    <property type="entry name" value="ATP_synth_F1_gsu"/>
</dbReference>
<evidence type="ECO:0000256" key="6">
    <source>
        <dbReference type="ARBA" id="ARBA00023065"/>
    </source>
</evidence>
<name>A0A4P6V3M4_9HYPH</name>
<keyword evidence="5" id="KW-0375">Hydrogen ion transport</keyword>
<gene>
    <name evidence="10" type="ORF">E0E05_16415</name>
</gene>
<dbReference type="PANTHER" id="PTHR11693:SF22">
    <property type="entry name" value="ATP SYNTHASE SUBUNIT GAMMA, MITOCHONDRIAL"/>
    <property type="match status" value="1"/>
</dbReference>
<evidence type="ECO:0000256" key="4">
    <source>
        <dbReference type="ARBA" id="ARBA00022448"/>
    </source>
</evidence>
<dbReference type="AlphaFoldDB" id="A0A4P6V3M4"/>
<dbReference type="CDD" id="cd12151">
    <property type="entry name" value="F1-ATPase_gamma"/>
    <property type="match status" value="1"/>
</dbReference>
<evidence type="ECO:0000256" key="3">
    <source>
        <dbReference type="ARBA" id="ARBA00007681"/>
    </source>
</evidence>
<keyword evidence="4" id="KW-0813">Transport</keyword>
<dbReference type="Gene3D" id="1.10.287.80">
    <property type="entry name" value="ATP synthase, gamma subunit, helix hairpin domain"/>
    <property type="match status" value="1"/>
</dbReference>
<evidence type="ECO:0000256" key="7">
    <source>
        <dbReference type="ARBA" id="ARBA00023136"/>
    </source>
</evidence>
<evidence type="ECO:0000313" key="11">
    <source>
        <dbReference type="Proteomes" id="UP000293719"/>
    </source>
</evidence>
<evidence type="ECO:0000313" key="10">
    <source>
        <dbReference type="EMBL" id="QBK32031.1"/>
    </source>
</evidence>
<comment type="subcellular location">
    <subcellularLocation>
        <location evidence="2">Membrane</location>
        <topology evidence="2">Peripheral membrane protein</topology>
    </subcellularLocation>
</comment>
<dbReference type="OrthoDB" id="9812769at2"/>
<dbReference type="Proteomes" id="UP000293719">
    <property type="component" value="Chromosome"/>
</dbReference>
<evidence type="ECO:0000256" key="1">
    <source>
        <dbReference type="ARBA" id="ARBA00003456"/>
    </source>
</evidence>